<protein>
    <submittedName>
        <fullName evidence="2">Uncharacterized protein</fullName>
    </submittedName>
</protein>
<feature type="transmembrane region" description="Helical" evidence="1">
    <location>
        <begin position="26"/>
        <end position="43"/>
    </location>
</feature>
<keyword evidence="1" id="KW-1133">Transmembrane helix</keyword>
<dbReference type="EMBL" id="MK373792">
    <property type="protein sequence ID" value="QBQ80798.1"/>
    <property type="molecule type" value="Genomic_DNA"/>
</dbReference>
<dbReference type="Proteomes" id="UP000310047">
    <property type="component" value="Segment"/>
</dbReference>
<accession>A0A482N4J4</accession>
<keyword evidence="1" id="KW-0472">Membrane</keyword>
<sequence length="47" mass="5059">MKSVVVIILAMVGGFTATLFKNDPLLLGIFMLLSGYLIGRLTNDSTN</sequence>
<evidence type="ECO:0000313" key="3">
    <source>
        <dbReference type="Proteomes" id="UP000310047"/>
    </source>
</evidence>
<evidence type="ECO:0000256" key="1">
    <source>
        <dbReference type="SAM" id="Phobius"/>
    </source>
</evidence>
<evidence type="ECO:0000313" key="2">
    <source>
        <dbReference type="EMBL" id="QBQ80798.1"/>
    </source>
</evidence>
<keyword evidence="1" id="KW-0812">Transmembrane</keyword>
<keyword evidence="3" id="KW-1185">Reference proteome</keyword>
<organism evidence="2 3">
    <name type="scientific">Escherichia phage vB_EcoS_VAH1</name>
    <dbReference type="NCBI Taxonomy" id="2508173"/>
    <lineage>
        <taxon>Viruses</taxon>
        <taxon>Duplodnaviria</taxon>
        <taxon>Heunggongvirae</taxon>
        <taxon>Uroviricota</taxon>
        <taxon>Caudoviricetes</taxon>
        <taxon>Demerecviridae</taxon>
        <taxon>Markadamsvirinae</taxon>
        <taxon>Tequintavirus</taxon>
        <taxon>Tequintavirus vVAH1</taxon>
    </lineage>
</organism>
<reference evidence="2 3" key="1">
    <citation type="submission" date="2019-01" db="EMBL/GenBank/DDBJ databases">
        <title>Still something new to discover - new insights into E. coli phage diversity and taxonomy.</title>
        <authorList>
            <person name="Korf I.H.E."/>
            <person name="Adriaennsens E."/>
            <person name="Dreiseikelmann B."/>
            <person name="Kropinski A."/>
            <person name="Nimtz M."/>
            <person name="Meier-Kolthoff J.P."/>
            <person name="Rohde M."/>
            <person name="van Raaij M."/>
            <person name="Wittmann J."/>
        </authorList>
    </citation>
    <scope>NUCLEOTIDE SEQUENCE [LARGE SCALE GENOMIC DNA]</scope>
</reference>
<proteinExistence type="predicted"/>
<name>A0A482N4J4_9CAUD</name>
<gene>
    <name evidence="2" type="ORF">VAH1_00191</name>
</gene>